<dbReference type="STRING" id="51028.A0A158QB25"/>
<organism evidence="5">
    <name type="scientific">Enterobius vermicularis</name>
    <name type="common">Human pinworm</name>
    <dbReference type="NCBI Taxonomy" id="51028"/>
    <lineage>
        <taxon>Eukaryota</taxon>
        <taxon>Metazoa</taxon>
        <taxon>Ecdysozoa</taxon>
        <taxon>Nematoda</taxon>
        <taxon>Chromadorea</taxon>
        <taxon>Rhabditida</taxon>
        <taxon>Spirurina</taxon>
        <taxon>Oxyuridomorpha</taxon>
        <taxon>Oxyuroidea</taxon>
        <taxon>Oxyuridae</taxon>
        <taxon>Enterobius</taxon>
    </lineage>
</organism>
<dbReference type="InterPro" id="IPR016152">
    <property type="entry name" value="PTrfase/Anion_transptr"/>
</dbReference>
<name>A0A158QB25_ENTVE</name>
<sequence length="530" mass="59860">MSASNDKNLVQKTLSPPKTHSFPALNNNRCIKVIVTSTNGGKPLISQRKISQNSYFAQNHTAVEQERKASESIEATGLTAVPGVQNLYCKCDRLACCSRHPSHTLLYLPEQRRVSTISNYSVTSCPTELMEDAEVAKVLQRLPSSSTGTLRRTSFQTGASPSSQHSSRHASRTALIDGHKEGYQRGSEPLLSDRAENTEFHTESPRPKILTKRVSWLLMKNLDETSETSGTSPKRGDGKRLCDDPTESALRSDSRTSYSGSSQLLDNMSQLERDDDTPPLDTMSWRSPGLILRNCCSKNNHQEYDNVTLMYAKHEKIPMKDFGSEIRATMDIDHLLNKSVLLLDLQETSLEEIFAKIIHEMDIQEPEFTSEQVRSVLFTQDAGNQFHILSRTVQSICTTGTIGGTFDYDQTWICALCMLNTVQHRHVAIARLSHPTNLGRTMQDLRFIIIVIAPSRAKGTKTALETTRTFATLFADMDIRQRLVMAQTVDQFRLEIFEFFLVFFLFLQIFFNLSKTETANEERKRKQRCS</sequence>
<dbReference type="PANTHER" id="PTHR11453:SF127">
    <property type="entry name" value="SOLUTE CARRIER FAMILY 4 MEMBER 11"/>
    <property type="match status" value="1"/>
</dbReference>
<feature type="compositionally biased region" description="Polar residues" evidence="1">
    <location>
        <begin position="146"/>
        <end position="158"/>
    </location>
</feature>
<feature type="compositionally biased region" description="Basic and acidic residues" evidence="1">
    <location>
        <begin position="234"/>
        <end position="243"/>
    </location>
</feature>
<keyword evidence="4" id="KW-1185">Reference proteome</keyword>
<feature type="region of interest" description="Disordered" evidence="1">
    <location>
        <begin position="1"/>
        <end position="21"/>
    </location>
</feature>
<dbReference type="FunFam" id="3.40.930.10:FF:000018">
    <property type="entry name" value="Sodium bicarbonate transporter protein 11"/>
    <property type="match status" value="1"/>
</dbReference>
<accession>A0A158QB25</accession>
<dbReference type="PANTHER" id="PTHR11453">
    <property type="entry name" value="ANION EXCHANGE PROTEIN"/>
    <property type="match status" value="1"/>
</dbReference>
<reference evidence="5" key="1">
    <citation type="submission" date="2016-04" db="UniProtKB">
        <authorList>
            <consortium name="WormBaseParasite"/>
        </authorList>
    </citation>
    <scope>IDENTIFICATION</scope>
</reference>
<protein>
    <submittedName>
        <fullName evidence="5">HCO3_cotransp domain-containing protein</fullName>
    </submittedName>
</protein>
<keyword evidence="2" id="KW-0812">Transmembrane</keyword>
<dbReference type="AlphaFoldDB" id="A0A158QB25"/>
<gene>
    <name evidence="3" type="ORF">EVEC_LOCUS7463</name>
</gene>
<feature type="transmembrane region" description="Helical" evidence="2">
    <location>
        <begin position="496"/>
        <end position="514"/>
    </location>
</feature>
<dbReference type="SUPFAM" id="SSF55804">
    <property type="entry name" value="Phoshotransferase/anion transport protein"/>
    <property type="match status" value="1"/>
</dbReference>
<dbReference type="EMBL" id="UXUI01008933">
    <property type="protein sequence ID" value="VDD92712.1"/>
    <property type="molecule type" value="Genomic_DNA"/>
</dbReference>
<dbReference type="GO" id="GO:0016323">
    <property type="term" value="C:basolateral plasma membrane"/>
    <property type="evidence" value="ECO:0007669"/>
    <property type="project" value="TreeGrafter"/>
</dbReference>
<evidence type="ECO:0000256" key="2">
    <source>
        <dbReference type="SAM" id="Phobius"/>
    </source>
</evidence>
<feature type="compositionally biased region" description="Basic and acidic residues" evidence="1">
    <location>
        <begin position="191"/>
        <end position="206"/>
    </location>
</feature>
<evidence type="ECO:0000313" key="5">
    <source>
        <dbReference type="WBParaSite" id="EVEC_0000797901-mRNA-1"/>
    </source>
</evidence>
<dbReference type="InterPro" id="IPR003020">
    <property type="entry name" value="HCO3_transpt_euk"/>
</dbReference>
<dbReference type="GO" id="GO:0005452">
    <property type="term" value="F:solute:inorganic anion antiporter activity"/>
    <property type="evidence" value="ECO:0007669"/>
    <property type="project" value="InterPro"/>
</dbReference>
<reference evidence="3 4" key="2">
    <citation type="submission" date="2018-10" db="EMBL/GenBank/DDBJ databases">
        <authorList>
            <consortium name="Pathogen Informatics"/>
        </authorList>
    </citation>
    <scope>NUCLEOTIDE SEQUENCE [LARGE SCALE GENOMIC DNA]</scope>
</reference>
<keyword evidence="2" id="KW-0472">Membrane</keyword>
<feature type="region of interest" description="Disordered" evidence="1">
    <location>
        <begin position="224"/>
        <end position="283"/>
    </location>
</feature>
<dbReference type="OrthoDB" id="5864612at2759"/>
<evidence type="ECO:0000313" key="3">
    <source>
        <dbReference type="EMBL" id="VDD92712.1"/>
    </source>
</evidence>
<dbReference type="GO" id="GO:0050801">
    <property type="term" value="P:monoatomic ion homeostasis"/>
    <property type="evidence" value="ECO:0007669"/>
    <property type="project" value="TreeGrafter"/>
</dbReference>
<dbReference type="WBParaSite" id="EVEC_0000797901-mRNA-1">
    <property type="protein sequence ID" value="EVEC_0000797901-mRNA-1"/>
    <property type="gene ID" value="EVEC_0000797901"/>
</dbReference>
<proteinExistence type="predicted"/>
<dbReference type="GO" id="GO:0006820">
    <property type="term" value="P:monoatomic anion transport"/>
    <property type="evidence" value="ECO:0007669"/>
    <property type="project" value="InterPro"/>
</dbReference>
<dbReference type="Proteomes" id="UP000274131">
    <property type="component" value="Unassembled WGS sequence"/>
</dbReference>
<evidence type="ECO:0000256" key="1">
    <source>
        <dbReference type="SAM" id="MobiDB-lite"/>
    </source>
</evidence>
<evidence type="ECO:0000313" key="4">
    <source>
        <dbReference type="Proteomes" id="UP000274131"/>
    </source>
</evidence>
<dbReference type="Gene3D" id="3.40.930.10">
    <property type="entry name" value="Mannitol-specific EII, Chain A"/>
    <property type="match status" value="1"/>
</dbReference>
<keyword evidence="2" id="KW-1133">Transmembrane helix</keyword>
<feature type="region of interest" description="Disordered" evidence="1">
    <location>
        <begin position="146"/>
        <end position="206"/>
    </location>
</feature>